<dbReference type="Pfam" id="PF21982">
    <property type="entry name" value="RecX_HTH1"/>
    <property type="match status" value="1"/>
</dbReference>
<comment type="similarity">
    <text evidence="2 5">Belongs to the RecX family.</text>
</comment>
<keyword evidence="10" id="KW-1185">Reference proteome</keyword>
<evidence type="ECO:0000256" key="1">
    <source>
        <dbReference type="ARBA" id="ARBA00004496"/>
    </source>
</evidence>
<dbReference type="EMBL" id="BHYK01000015">
    <property type="protein sequence ID" value="GCD11098.1"/>
    <property type="molecule type" value="Genomic_DNA"/>
</dbReference>
<dbReference type="GO" id="GO:0006282">
    <property type="term" value="P:regulation of DNA repair"/>
    <property type="evidence" value="ECO:0007669"/>
    <property type="project" value="UniProtKB-UniRule"/>
</dbReference>
<proteinExistence type="inferred from homology"/>
<dbReference type="HAMAP" id="MF_01114">
    <property type="entry name" value="RecX"/>
    <property type="match status" value="1"/>
</dbReference>
<evidence type="ECO:0000259" key="8">
    <source>
        <dbReference type="Pfam" id="PF21982"/>
    </source>
</evidence>
<dbReference type="GO" id="GO:0005737">
    <property type="term" value="C:cytoplasm"/>
    <property type="evidence" value="ECO:0007669"/>
    <property type="project" value="UniProtKB-SubCell"/>
</dbReference>
<comment type="function">
    <text evidence="5">Modulates RecA activity.</text>
</comment>
<protein>
    <recommendedName>
        <fullName evidence="3 5">Regulatory protein RecX</fullName>
    </recommendedName>
</protein>
<dbReference type="InterPro" id="IPR036388">
    <property type="entry name" value="WH-like_DNA-bd_sf"/>
</dbReference>
<gene>
    <name evidence="5 9" type="primary">recX</name>
    <name evidence="9" type="ORF">Ctaglu_27210</name>
</gene>
<accession>A0A401UNJ5</accession>
<dbReference type="AlphaFoldDB" id="A0A401UNJ5"/>
<organism evidence="9 10">
    <name type="scientific">Clostridium tagluense</name>
    <dbReference type="NCBI Taxonomy" id="360422"/>
    <lineage>
        <taxon>Bacteria</taxon>
        <taxon>Bacillati</taxon>
        <taxon>Bacillota</taxon>
        <taxon>Clostridia</taxon>
        <taxon>Eubacteriales</taxon>
        <taxon>Clostridiaceae</taxon>
        <taxon>Clostridium</taxon>
    </lineage>
</organism>
<evidence type="ECO:0000256" key="5">
    <source>
        <dbReference type="HAMAP-Rule" id="MF_01114"/>
    </source>
</evidence>
<dbReference type="PANTHER" id="PTHR33602:SF1">
    <property type="entry name" value="REGULATORY PROTEIN RECX FAMILY PROTEIN"/>
    <property type="match status" value="1"/>
</dbReference>
<reference evidence="9 10" key="1">
    <citation type="submission" date="2018-11" db="EMBL/GenBank/DDBJ databases">
        <title>Genome sequencing and assembly of Clostridium tagluense strain A121.</title>
        <authorList>
            <person name="Murakami T."/>
            <person name="Segawa T."/>
            <person name="Shcherbakova V.A."/>
            <person name="Mori H."/>
            <person name="Yoshimura Y."/>
        </authorList>
    </citation>
    <scope>NUCLEOTIDE SEQUENCE [LARGE SCALE GENOMIC DNA]</scope>
    <source>
        <strain evidence="9 10">A121</strain>
    </source>
</reference>
<comment type="caution">
    <text evidence="9">The sequence shown here is derived from an EMBL/GenBank/DDBJ whole genome shotgun (WGS) entry which is preliminary data.</text>
</comment>
<dbReference type="OrthoDB" id="5421057at2"/>
<keyword evidence="4 5" id="KW-0963">Cytoplasm</keyword>
<evidence type="ECO:0000313" key="10">
    <source>
        <dbReference type="Proteomes" id="UP000287872"/>
    </source>
</evidence>
<evidence type="ECO:0000256" key="4">
    <source>
        <dbReference type="ARBA" id="ARBA00022490"/>
    </source>
</evidence>
<evidence type="ECO:0000259" key="6">
    <source>
        <dbReference type="Pfam" id="PF02631"/>
    </source>
</evidence>
<name>A0A401UNJ5_9CLOT</name>
<dbReference type="InterPro" id="IPR053924">
    <property type="entry name" value="RecX_HTH_2nd"/>
</dbReference>
<evidence type="ECO:0000256" key="2">
    <source>
        <dbReference type="ARBA" id="ARBA00009695"/>
    </source>
</evidence>
<dbReference type="Gene3D" id="1.10.10.10">
    <property type="entry name" value="Winged helix-like DNA-binding domain superfamily/Winged helix DNA-binding domain"/>
    <property type="match status" value="4"/>
</dbReference>
<evidence type="ECO:0000259" key="7">
    <source>
        <dbReference type="Pfam" id="PF21981"/>
    </source>
</evidence>
<dbReference type="RefSeq" id="WP_125002596.1">
    <property type="nucleotide sequence ID" value="NZ_BHYK01000015.1"/>
</dbReference>
<evidence type="ECO:0000256" key="3">
    <source>
        <dbReference type="ARBA" id="ARBA00018111"/>
    </source>
</evidence>
<feature type="domain" description="RecX second three-helical" evidence="6">
    <location>
        <begin position="109"/>
        <end position="148"/>
    </location>
</feature>
<evidence type="ECO:0000313" key="9">
    <source>
        <dbReference type="EMBL" id="GCD11098.1"/>
    </source>
</evidence>
<comment type="subcellular location">
    <subcellularLocation>
        <location evidence="1 5">Cytoplasm</location>
    </subcellularLocation>
</comment>
<sequence length="285" mass="33372">MSSIITKIEIQKKNKDRVNIYMNDEFAFACDAALVYIHNITKGATIEKEGLQDIIDEDNYIKGKNCALHFLERSFKSAKQVVDKLTIKEFDIKTIDRVMEFLKQYDFVDDKRFVDLFIKEKIKSTGKNKIKFTLLKKSLPKELIKEALNKITSEEQLQVALLLGERKMATLAKSEKNALKLYKKTWDYLVRNGYDFGIVNEVLDKITENDNNEQPSEEEHSEDNYEEDYKKLQELASKRYNILIKSEPSKIKLYKKLGDYLLRRGYKWDEIKKVLGDLINGVEDL</sequence>
<dbReference type="InterPro" id="IPR053926">
    <property type="entry name" value="RecX_HTH_1st"/>
</dbReference>
<dbReference type="Proteomes" id="UP000287872">
    <property type="component" value="Unassembled WGS sequence"/>
</dbReference>
<dbReference type="NCBIfam" id="NF001058">
    <property type="entry name" value="PRK00117.4-1"/>
    <property type="match status" value="1"/>
</dbReference>
<feature type="domain" description="RecX first three-helical" evidence="8">
    <location>
        <begin position="64"/>
        <end position="102"/>
    </location>
</feature>
<dbReference type="PANTHER" id="PTHR33602">
    <property type="entry name" value="REGULATORY PROTEIN RECX FAMILY PROTEIN"/>
    <property type="match status" value="1"/>
</dbReference>
<dbReference type="Pfam" id="PF02631">
    <property type="entry name" value="RecX_HTH2"/>
    <property type="match status" value="1"/>
</dbReference>
<feature type="domain" description="RecX third three-helical" evidence="7">
    <location>
        <begin position="226"/>
        <end position="275"/>
    </location>
</feature>
<dbReference type="Pfam" id="PF21981">
    <property type="entry name" value="RecX_HTH3"/>
    <property type="match status" value="2"/>
</dbReference>
<dbReference type="InterPro" id="IPR053925">
    <property type="entry name" value="RecX_HTH_3rd"/>
</dbReference>
<feature type="domain" description="RecX third three-helical" evidence="7">
    <location>
        <begin position="154"/>
        <end position="203"/>
    </location>
</feature>
<dbReference type="InterPro" id="IPR003783">
    <property type="entry name" value="Regulatory_RecX"/>
</dbReference>